<dbReference type="InterPro" id="IPR032808">
    <property type="entry name" value="DoxX"/>
</dbReference>
<dbReference type="PANTHER" id="PTHR33452">
    <property type="entry name" value="OXIDOREDUCTASE CATD-RELATED"/>
    <property type="match status" value="1"/>
</dbReference>
<gene>
    <name evidence="9" type="ORF">CH378_03550</name>
    <name evidence="8" type="ORF">EFP84_14790</name>
</gene>
<dbReference type="OrthoDB" id="9813193at2"/>
<organism evidence="8 11">
    <name type="scientific">Leptospira kmetyi</name>
    <dbReference type="NCBI Taxonomy" id="408139"/>
    <lineage>
        <taxon>Bacteria</taxon>
        <taxon>Pseudomonadati</taxon>
        <taxon>Spirochaetota</taxon>
        <taxon>Spirochaetia</taxon>
        <taxon>Leptospirales</taxon>
        <taxon>Leptospiraceae</taxon>
        <taxon>Leptospira</taxon>
    </lineage>
</organism>
<dbReference type="Pfam" id="PF07681">
    <property type="entry name" value="DoxX"/>
    <property type="match status" value="1"/>
</dbReference>
<sequence length="135" mass="15006">MKDKILGIHTLSADVASLLLRLIFGGLFIYHGYPKLTNFDQIIPMFPDLIGIGAKTSLTLVVFAEFFCGIFVAIGLLTRLTVIPIFITMFVAFFMAHANDAFQVKTLPFVYLLLSVVVFVSGSGKFSVDKYIFKK</sequence>
<evidence type="ECO:0000256" key="4">
    <source>
        <dbReference type="ARBA" id="ARBA00022692"/>
    </source>
</evidence>
<dbReference type="Proteomes" id="UP000276407">
    <property type="component" value="Chromosome 1"/>
</dbReference>
<accession>A0A2M9XLK3</accession>
<feature type="transmembrane region" description="Helical" evidence="7">
    <location>
        <begin position="109"/>
        <end position="128"/>
    </location>
</feature>
<feature type="transmembrane region" description="Helical" evidence="7">
    <location>
        <begin position="50"/>
        <end position="73"/>
    </location>
</feature>
<dbReference type="Proteomes" id="UP000231919">
    <property type="component" value="Unassembled WGS sequence"/>
</dbReference>
<evidence type="ECO:0000313" key="8">
    <source>
        <dbReference type="EMBL" id="AYV56636.1"/>
    </source>
</evidence>
<dbReference type="GO" id="GO:0005886">
    <property type="term" value="C:plasma membrane"/>
    <property type="evidence" value="ECO:0007669"/>
    <property type="project" value="UniProtKB-SubCell"/>
</dbReference>
<dbReference type="RefSeq" id="WP_010575816.1">
    <property type="nucleotide sequence ID" value="NZ_CP033614.1"/>
</dbReference>
<evidence type="ECO:0000256" key="1">
    <source>
        <dbReference type="ARBA" id="ARBA00004651"/>
    </source>
</evidence>
<evidence type="ECO:0000256" key="3">
    <source>
        <dbReference type="ARBA" id="ARBA00022475"/>
    </source>
</evidence>
<dbReference type="KEGG" id="lkm:EFP84_14790"/>
<evidence type="ECO:0000256" key="6">
    <source>
        <dbReference type="ARBA" id="ARBA00023136"/>
    </source>
</evidence>
<dbReference type="InterPro" id="IPR051907">
    <property type="entry name" value="DoxX-like_oxidoreductase"/>
</dbReference>
<keyword evidence="10" id="KW-1185">Reference proteome</keyword>
<reference evidence="9 10" key="1">
    <citation type="submission" date="2017-07" db="EMBL/GenBank/DDBJ databases">
        <title>Leptospira spp. isolated from tropical soils.</title>
        <authorList>
            <person name="Thibeaux R."/>
            <person name="Iraola G."/>
            <person name="Ferres I."/>
            <person name="Bierque E."/>
            <person name="Girault D."/>
            <person name="Soupe-Gilbert M.-E."/>
            <person name="Picardeau M."/>
            <person name="Goarant C."/>
        </authorList>
    </citation>
    <scope>NUCLEOTIDE SEQUENCE [LARGE SCALE GENOMIC DNA]</scope>
    <source>
        <strain evidence="9 10">JW2-C-B1</strain>
    </source>
</reference>
<name>A0A2M9XLK3_9LEPT</name>
<evidence type="ECO:0000256" key="2">
    <source>
        <dbReference type="ARBA" id="ARBA00006679"/>
    </source>
</evidence>
<feature type="transmembrane region" description="Helical" evidence="7">
    <location>
        <begin position="80"/>
        <end position="97"/>
    </location>
</feature>
<evidence type="ECO:0000256" key="5">
    <source>
        <dbReference type="ARBA" id="ARBA00022989"/>
    </source>
</evidence>
<evidence type="ECO:0000313" key="11">
    <source>
        <dbReference type="Proteomes" id="UP000276407"/>
    </source>
</evidence>
<protein>
    <submittedName>
        <fullName evidence="8">DoxX family protein</fullName>
    </submittedName>
</protein>
<evidence type="ECO:0000313" key="10">
    <source>
        <dbReference type="Proteomes" id="UP000231919"/>
    </source>
</evidence>
<evidence type="ECO:0000256" key="7">
    <source>
        <dbReference type="SAM" id="Phobius"/>
    </source>
</evidence>
<reference evidence="8 11" key="2">
    <citation type="submission" date="2018-11" db="EMBL/GenBank/DDBJ databases">
        <title>Complete genome sequence of Leptospira kmetyi isolate LS 001/16 from soil sample associated with a leptospirosis patient in Kelantan.</title>
        <authorList>
            <person name="Muhammad Yusoff F."/>
            <person name="Muhammad Yusoff S."/>
            <person name="Ahmad M.N."/>
            <person name="Yusof N.Y."/>
            <person name="Aziah I."/>
        </authorList>
    </citation>
    <scope>NUCLEOTIDE SEQUENCE [LARGE SCALE GENOMIC DNA]</scope>
    <source>
        <strain evidence="8 11">LS 001/16</strain>
    </source>
</reference>
<evidence type="ECO:0000313" key="9">
    <source>
        <dbReference type="EMBL" id="PJZ31284.1"/>
    </source>
</evidence>
<dbReference type="EMBL" id="NPDP01000004">
    <property type="protein sequence ID" value="PJZ31284.1"/>
    <property type="molecule type" value="Genomic_DNA"/>
</dbReference>
<dbReference type="PANTHER" id="PTHR33452:SF1">
    <property type="entry name" value="INNER MEMBRANE PROTEIN YPHA-RELATED"/>
    <property type="match status" value="1"/>
</dbReference>
<feature type="transmembrane region" description="Helical" evidence="7">
    <location>
        <begin position="12"/>
        <end position="30"/>
    </location>
</feature>
<comment type="subcellular location">
    <subcellularLocation>
        <location evidence="1">Cell membrane</location>
        <topology evidence="1">Multi-pass membrane protein</topology>
    </subcellularLocation>
</comment>
<comment type="similarity">
    <text evidence="2">Belongs to the DoxX family.</text>
</comment>
<keyword evidence="5 7" id="KW-1133">Transmembrane helix</keyword>
<keyword evidence="3" id="KW-1003">Cell membrane</keyword>
<proteinExistence type="inferred from homology"/>
<keyword evidence="4 7" id="KW-0812">Transmembrane</keyword>
<keyword evidence="6 7" id="KW-0472">Membrane</keyword>
<dbReference type="AlphaFoldDB" id="A0A2M9XLK3"/>
<dbReference type="EMBL" id="CP033614">
    <property type="protein sequence ID" value="AYV56636.1"/>
    <property type="molecule type" value="Genomic_DNA"/>
</dbReference>